<name>A0A813I3S3_POLGL</name>
<evidence type="ECO:0000313" key="2">
    <source>
        <dbReference type="Proteomes" id="UP000626109"/>
    </source>
</evidence>
<sequence>SPGTSGDATTAAAAAAAAAVKAASGTSGTEATSGRCELVWSQSGHRLLSVVPGSSVVTLWAMSEGRGGCRSCLLPTGAAHSKLVCATFASVTGGVVATAGRRAEVDVITGMPGSSAPPLKAWPYVAAGICVWDTLCPPSSSLVAHDGAADATPAGMPAEYSCLAWAASQQRLLCGTKAGELRVFDLRQRRLAQRFQAHSDAVRHCFVLESSGQLLTLSVGAELKIWSLRSLELLETLPKLHSPAFGVGSVLGKSKALSCATLLSEQHLVTGGQDGMLVLTRL</sequence>
<feature type="non-terminal residue" evidence="1">
    <location>
        <position position="282"/>
    </location>
</feature>
<dbReference type="SMART" id="SM00320">
    <property type="entry name" value="WD40"/>
    <property type="match status" value="3"/>
</dbReference>
<proteinExistence type="predicted"/>
<organism evidence="1 2">
    <name type="scientific">Polarella glacialis</name>
    <name type="common">Dinoflagellate</name>
    <dbReference type="NCBI Taxonomy" id="89957"/>
    <lineage>
        <taxon>Eukaryota</taxon>
        <taxon>Sar</taxon>
        <taxon>Alveolata</taxon>
        <taxon>Dinophyceae</taxon>
        <taxon>Suessiales</taxon>
        <taxon>Suessiaceae</taxon>
        <taxon>Polarella</taxon>
    </lineage>
</organism>
<evidence type="ECO:0000313" key="1">
    <source>
        <dbReference type="EMBL" id="CAE8644852.1"/>
    </source>
</evidence>
<accession>A0A813I3S3</accession>
<dbReference type="SUPFAM" id="SSF50978">
    <property type="entry name" value="WD40 repeat-like"/>
    <property type="match status" value="1"/>
</dbReference>
<dbReference type="PANTHER" id="PTHR13950">
    <property type="entry name" value="RABCONNECTIN-RELATED"/>
    <property type="match status" value="1"/>
</dbReference>
<comment type="caution">
    <text evidence="1">The sequence shown here is derived from an EMBL/GenBank/DDBJ whole genome shotgun (WGS) entry which is preliminary data.</text>
</comment>
<protein>
    <submittedName>
        <fullName evidence="1">Uncharacterized protein</fullName>
    </submittedName>
</protein>
<dbReference type="Proteomes" id="UP000626109">
    <property type="component" value="Unassembled WGS sequence"/>
</dbReference>
<dbReference type="InterPro" id="IPR001680">
    <property type="entry name" value="WD40_rpt"/>
</dbReference>
<reference evidence="1" key="1">
    <citation type="submission" date="2021-02" db="EMBL/GenBank/DDBJ databases">
        <authorList>
            <person name="Dougan E. K."/>
            <person name="Rhodes N."/>
            <person name="Thang M."/>
            <person name="Chan C."/>
        </authorList>
    </citation>
    <scope>NUCLEOTIDE SEQUENCE</scope>
</reference>
<dbReference type="GO" id="GO:0043291">
    <property type="term" value="C:RAVE complex"/>
    <property type="evidence" value="ECO:0007669"/>
    <property type="project" value="TreeGrafter"/>
</dbReference>
<dbReference type="AlphaFoldDB" id="A0A813I3S3"/>
<dbReference type="InterPro" id="IPR015943">
    <property type="entry name" value="WD40/YVTN_repeat-like_dom_sf"/>
</dbReference>
<dbReference type="EMBL" id="CAJNNW010002938">
    <property type="protein sequence ID" value="CAE8644852.1"/>
    <property type="molecule type" value="Genomic_DNA"/>
</dbReference>
<dbReference type="InterPro" id="IPR052208">
    <property type="entry name" value="DmX-like/RAVE_component"/>
</dbReference>
<dbReference type="InterPro" id="IPR036322">
    <property type="entry name" value="WD40_repeat_dom_sf"/>
</dbReference>
<dbReference type="Gene3D" id="2.130.10.10">
    <property type="entry name" value="YVTN repeat-like/Quinoprotein amine dehydrogenase"/>
    <property type="match status" value="1"/>
</dbReference>
<dbReference type="PANTHER" id="PTHR13950:SF9">
    <property type="entry name" value="RABCONNECTIN-3A"/>
    <property type="match status" value="1"/>
</dbReference>
<dbReference type="GO" id="GO:0007035">
    <property type="term" value="P:vacuolar acidification"/>
    <property type="evidence" value="ECO:0007669"/>
    <property type="project" value="TreeGrafter"/>
</dbReference>
<gene>
    <name evidence="1" type="ORF">PGLA2088_LOCUS3413</name>
</gene>